<proteinExistence type="predicted"/>
<evidence type="ECO:0000256" key="1">
    <source>
        <dbReference type="ARBA" id="ARBA00004370"/>
    </source>
</evidence>
<keyword evidence="7" id="KW-1185">Reference proteome</keyword>
<feature type="transmembrane region" description="Helical" evidence="4">
    <location>
        <begin position="21"/>
        <end position="43"/>
    </location>
</feature>
<feature type="domain" description="Beta-lactamase-related" evidence="5">
    <location>
        <begin position="81"/>
        <end position="378"/>
    </location>
</feature>
<gene>
    <name evidence="6" type="ORF">X560_1776</name>
</gene>
<dbReference type="RefSeq" id="WP_059140098.1">
    <property type="nucleotide sequence ID" value="NZ_KQ130616.1"/>
</dbReference>
<dbReference type="PANTHER" id="PTHR46825">
    <property type="entry name" value="D-ALANYL-D-ALANINE-CARBOXYPEPTIDASE/ENDOPEPTIDASE AMPH"/>
    <property type="match status" value="1"/>
</dbReference>
<dbReference type="InterPro" id="IPR012338">
    <property type="entry name" value="Beta-lactam/transpept-like"/>
</dbReference>
<sequence>MSNRTRKNRYELRKKYRRRRLIAFFSTLIILLVALFVGISWWATKEKVAEPVTPKATAKKEPKQVEKPKQPEQTKEIVRNQEIDNYLKQIGFSGTAVVVREGNTVLNKGYREANRITHVKNTPDTVYYIGSAQKAFIATAILQLEEKGKVKVTDSVQKYLPEFKAHITLNDLLHHTSGLVGHTEENAATTPKALVADIIKQGTKRGPGKWDYLDSNYTVLAYLVEKLSGESLSEYLKENIFKPAGMKRVGFYQTFKKEKGASVGYYIKKDGSYSEPSLPDLSQLFGVGNMYMSAFDMYLFDKALSSRKILSENSFQKMFTKGSSSGYGMGFYVDPGSYNNHGILNGWNVSNSMSHTGKTYVVLFSNIQNNIDSFGKVNNHIYEILNR</sequence>
<dbReference type="EMBL" id="AZHO01000021">
    <property type="protein sequence ID" value="KMT59235.1"/>
    <property type="molecule type" value="Genomic_DNA"/>
</dbReference>
<evidence type="ECO:0000259" key="5">
    <source>
        <dbReference type="Pfam" id="PF00144"/>
    </source>
</evidence>
<dbReference type="PANTHER" id="PTHR46825:SF11">
    <property type="entry name" value="PENICILLIN-BINDING PROTEIN 4"/>
    <property type="match status" value="1"/>
</dbReference>
<dbReference type="InterPro" id="IPR001466">
    <property type="entry name" value="Beta-lactam-related"/>
</dbReference>
<dbReference type="AlphaFoldDB" id="A0A0J8G9A2"/>
<dbReference type="SUPFAM" id="SSF56601">
    <property type="entry name" value="beta-lactamase/transpeptidase-like"/>
    <property type="match status" value="1"/>
</dbReference>
<protein>
    <submittedName>
        <fullName evidence="6">Penicillin-binding protein</fullName>
    </submittedName>
</protein>
<comment type="subcellular location">
    <subcellularLocation>
        <location evidence="1">Membrane</location>
    </subcellularLocation>
</comment>
<evidence type="ECO:0000256" key="4">
    <source>
        <dbReference type="SAM" id="Phobius"/>
    </source>
</evidence>
<organism evidence="6 7">
    <name type="scientific">Listeria fleischmannii 1991</name>
    <dbReference type="NCBI Taxonomy" id="1430899"/>
    <lineage>
        <taxon>Bacteria</taxon>
        <taxon>Bacillati</taxon>
        <taxon>Bacillota</taxon>
        <taxon>Bacilli</taxon>
        <taxon>Bacillales</taxon>
        <taxon>Listeriaceae</taxon>
        <taxon>Listeria</taxon>
    </lineage>
</organism>
<feature type="compositionally biased region" description="Basic and acidic residues" evidence="3">
    <location>
        <begin position="58"/>
        <end position="74"/>
    </location>
</feature>
<dbReference type="GO" id="GO:0016020">
    <property type="term" value="C:membrane"/>
    <property type="evidence" value="ECO:0007669"/>
    <property type="project" value="UniProtKB-SubCell"/>
</dbReference>
<dbReference type="Pfam" id="PF00144">
    <property type="entry name" value="Beta-lactamase"/>
    <property type="match status" value="1"/>
</dbReference>
<evidence type="ECO:0000256" key="3">
    <source>
        <dbReference type="SAM" id="MobiDB-lite"/>
    </source>
</evidence>
<comment type="caution">
    <text evidence="6">The sequence shown here is derived from an EMBL/GenBank/DDBJ whole genome shotgun (WGS) entry which is preliminary data.</text>
</comment>
<evidence type="ECO:0000313" key="6">
    <source>
        <dbReference type="EMBL" id="KMT59235.1"/>
    </source>
</evidence>
<feature type="region of interest" description="Disordered" evidence="3">
    <location>
        <begin position="52"/>
        <end position="74"/>
    </location>
</feature>
<dbReference type="Proteomes" id="UP000052258">
    <property type="component" value="Unassembled WGS sequence"/>
</dbReference>
<accession>A0A0J8G9A2</accession>
<name>A0A0J8G9A2_9LIST</name>
<evidence type="ECO:0000256" key="2">
    <source>
        <dbReference type="ARBA" id="ARBA00023136"/>
    </source>
</evidence>
<evidence type="ECO:0000313" key="7">
    <source>
        <dbReference type="Proteomes" id="UP000052258"/>
    </source>
</evidence>
<dbReference type="Gene3D" id="3.40.710.10">
    <property type="entry name" value="DD-peptidase/beta-lactamase superfamily"/>
    <property type="match status" value="1"/>
</dbReference>
<keyword evidence="2 4" id="KW-0472">Membrane</keyword>
<reference evidence="6 7" key="1">
    <citation type="journal article" date="2015" name="Genome Biol. Evol.">
        <title>Comparative Genomics of Listeria Sensu Lato: Genus-Wide Differences in Evolutionary Dynamics and the Progressive Gain of Complex, Potentially Pathogenicity-Related Traits through Lateral Gene Transfer.</title>
        <authorList>
            <person name="Chiara M."/>
            <person name="Caruso M."/>
            <person name="D'Erchia A.M."/>
            <person name="Manzari C."/>
            <person name="Fraccalvieri R."/>
            <person name="Goffredo E."/>
            <person name="Latorre L."/>
            <person name="Miccolupo A."/>
            <person name="Padalino I."/>
            <person name="Santagada G."/>
            <person name="Chiocco D."/>
            <person name="Pesole G."/>
            <person name="Horner D.S."/>
            <person name="Parisi A."/>
        </authorList>
    </citation>
    <scope>NUCLEOTIDE SEQUENCE [LARGE SCALE GENOMIC DNA]</scope>
    <source>
        <strain evidence="6 7">1991</strain>
    </source>
</reference>
<dbReference type="PATRIC" id="fig|1430899.3.peg.1813"/>
<dbReference type="OrthoDB" id="9803467at2"/>
<dbReference type="InterPro" id="IPR050491">
    <property type="entry name" value="AmpC-like"/>
</dbReference>
<keyword evidence="4" id="KW-1133">Transmembrane helix</keyword>
<keyword evidence="4" id="KW-0812">Transmembrane</keyword>